<organism evidence="1 2">
    <name type="scientific">Panagrolaimus superbus</name>
    <dbReference type="NCBI Taxonomy" id="310955"/>
    <lineage>
        <taxon>Eukaryota</taxon>
        <taxon>Metazoa</taxon>
        <taxon>Ecdysozoa</taxon>
        <taxon>Nematoda</taxon>
        <taxon>Chromadorea</taxon>
        <taxon>Rhabditida</taxon>
        <taxon>Tylenchina</taxon>
        <taxon>Panagrolaimomorpha</taxon>
        <taxon>Panagrolaimoidea</taxon>
        <taxon>Panagrolaimidae</taxon>
        <taxon>Panagrolaimus</taxon>
    </lineage>
</organism>
<protein>
    <submittedName>
        <fullName evidence="2">Uncharacterized protein</fullName>
    </submittedName>
</protein>
<evidence type="ECO:0000313" key="2">
    <source>
        <dbReference type="WBParaSite" id="PSU_v2.g15740.t1"/>
    </source>
</evidence>
<reference evidence="2" key="1">
    <citation type="submission" date="2022-11" db="UniProtKB">
        <authorList>
            <consortium name="WormBaseParasite"/>
        </authorList>
    </citation>
    <scope>IDENTIFICATION</scope>
</reference>
<proteinExistence type="predicted"/>
<keyword evidence="1" id="KW-1185">Reference proteome</keyword>
<name>A0A914Y8G9_9BILA</name>
<dbReference type="WBParaSite" id="PSU_v2.g15740.t1">
    <property type="protein sequence ID" value="PSU_v2.g15740.t1"/>
    <property type="gene ID" value="PSU_v2.g15740"/>
</dbReference>
<sequence>MGNNLEKIINDLPSEIKNDERITVILQAIKLFFEAKKTMKKELDMSDEDISIMKQKILEFGTYMKNNLGSLKTKQKGHLFLFEAPEFTEMFRASSFFTDEAVESYHPLTNDAEKRIKCKECPKKFQMLMKWAIDYNYYFDNIECQDYKDN</sequence>
<dbReference type="Proteomes" id="UP000887577">
    <property type="component" value="Unplaced"/>
</dbReference>
<evidence type="ECO:0000313" key="1">
    <source>
        <dbReference type="Proteomes" id="UP000887577"/>
    </source>
</evidence>
<accession>A0A914Y8G9</accession>
<dbReference type="AlphaFoldDB" id="A0A914Y8G9"/>